<sequence length="83" mass="9340">MVVGGSRRGRLSRDCGAPPYSISIFTESTVSVWKIVRVASLLDSISESLPQGNKVQTRHCSERGYFWSRQLMWHVNLPSLTSE</sequence>
<organism evidence="2">
    <name type="scientific">Leptosphaeria maculans (strain JN3 / isolate v23.1.3 / race Av1-4-5-6-7-8)</name>
    <name type="common">Blackleg fungus</name>
    <name type="synonym">Phoma lingam</name>
    <dbReference type="NCBI Taxonomy" id="985895"/>
    <lineage>
        <taxon>Eukaryota</taxon>
        <taxon>Fungi</taxon>
        <taxon>Dikarya</taxon>
        <taxon>Ascomycota</taxon>
        <taxon>Pezizomycotina</taxon>
        <taxon>Dothideomycetes</taxon>
        <taxon>Pleosporomycetidae</taxon>
        <taxon>Pleosporales</taxon>
        <taxon>Pleosporineae</taxon>
        <taxon>Leptosphaeriaceae</taxon>
        <taxon>Plenodomus</taxon>
        <taxon>Plenodomus lingam/Leptosphaeria maculans species complex</taxon>
    </lineage>
</organism>
<evidence type="ECO:0000313" key="1">
    <source>
        <dbReference type="EMBL" id="CBX97592.1"/>
    </source>
</evidence>
<protein>
    <submittedName>
        <fullName evidence="1">Predicted protein</fullName>
    </submittedName>
</protein>
<dbReference type="EMBL" id="FP929132">
    <property type="protein sequence ID" value="CBX97592.1"/>
    <property type="molecule type" value="Genomic_DNA"/>
</dbReference>
<dbReference type="AlphaFoldDB" id="E5A2F7"/>
<proteinExistence type="predicted"/>
<dbReference type="Proteomes" id="UP000002668">
    <property type="component" value="Genome"/>
</dbReference>
<name>E5A2F7_LEPMJ</name>
<evidence type="ECO:0000313" key="2">
    <source>
        <dbReference type="Proteomes" id="UP000002668"/>
    </source>
</evidence>
<dbReference type="InParanoid" id="E5A2F7"/>
<gene>
    <name evidence="1" type="ORF">LEMA_uP090010.1</name>
</gene>
<dbReference type="VEuPathDB" id="FungiDB:LEMA_uP090010.1"/>
<accession>E5A2F7</accession>
<keyword evidence="2" id="KW-1185">Reference proteome</keyword>
<dbReference type="HOGENOM" id="CLU_2542988_0_0_1"/>
<reference evidence="2" key="1">
    <citation type="journal article" date="2011" name="Nat. Commun.">
        <title>Effector diversification within compartments of the Leptosphaeria maculans genome affected by Repeat-Induced Point mutations.</title>
        <authorList>
            <person name="Rouxel T."/>
            <person name="Grandaubert J."/>
            <person name="Hane J.K."/>
            <person name="Hoede C."/>
            <person name="van de Wouw A.P."/>
            <person name="Couloux A."/>
            <person name="Dominguez V."/>
            <person name="Anthouard V."/>
            <person name="Bally P."/>
            <person name="Bourras S."/>
            <person name="Cozijnsen A.J."/>
            <person name="Ciuffetti L.M."/>
            <person name="Degrave A."/>
            <person name="Dilmaghani A."/>
            <person name="Duret L."/>
            <person name="Fudal I."/>
            <person name="Goodwin S.B."/>
            <person name="Gout L."/>
            <person name="Glaser N."/>
            <person name="Linglin J."/>
            <person name="Kema G.H.J."/>
            <person name="Lapalu N."/>
            <person name="Lawrence C.B."/>
            <person name="May K."/>
            <person name="Meyer M."/>
            <person name="Ollivier B."/>
            <person name="Poulain J."/>
            <person name="Schoch C.L."/>
            <person name="Simon A."/>
            <person name="Spatafora J.W."/>
            <person name="Stachowiak A."/>
            <person name="Turgeon B.G."/>
            <person name="Tyler B.M."/>
            <person name="Vincent D."/>
            <person name="Weissenbach J."/>
            <person name="Amselem J."/>
            <person name="Quesneville H."/>
            <person name="Oliver R.P."/>
            <person name="Wincker P."/>
            <person name="Balesdent M.-H."/>
            <person name="Howlett B.J."/>
        </authorList>
    </citation>
    <scope>NUCLEOTIDE SEQUENCE [LARGE SCALE GENOMIC DNA]</scope>
    <source>
        <strain evidence="2">JN3 / isolate v23.1.3 / race Av1-4-5-6-7-8</strain>
    </source>
</reference>